<dbReference type="InterPro" id="IPR003945">
    <property type="entry name" value="NU5C-like"/>
</dbReference>
<keyword evidence="8" id="KW-1185">Reference proteome</keyword>
<dbReference type="OrthoDB" id="2686308at2759"/>
<keyword evidence="3 5" id="KW-1133">Transmembrane helix</keyword>
<dbReference type="AlphaFoldDB" id="K5WH00"/>
<gene>
    <name evidence="7" type="ORF">AGABI1DRAFT_47785</name>
</gene>
<dbReference type="PRINTS" id="PR01434">
    <property type="entry name" value="NADHDHGNASE5"/>
</dbReference>
<dbReference type="STRING" id="597362.K5WH00"/>
<evidence type="ECO:0000256" key="1">
    <source>
        <dbReference type="ARBA" id="ARBA00004141"/>
    </source>
</evidence>
<dbReference type="RefSeq" id="XP_007334819.1">
    <property type="nucleotide sequence ID" value="XM_007334757.1"/>
</dbReference>
<dbReference type="GO" id="GO:0008137">
    <property type="term" value="F:NADH dehydrogenase (ubiquinone) activity"/>
    <property type="evidence" value="ECO:0007669"/>
    <property type="project" value="InterPro"/>
</dbReference>
<evidence type="ECO:0000259" key="6">
    <source>
        <dbReference type="Pfam" id="PF00361"/>
    </source>
</evidence>
<dbReference type="GO" id="GO:0003954">
    <property type="term" value="F:NADH dehydrogenase activity"/>
    <property type="evidence" value="ECO:0007669"/>
    <property type="project" value="TreeGrafter"/>
</dbReference>
<evidence type="ECO:0000313" key="7">
    <source>
        <dbReference type="EMBL" id="EKM74541.1"/>
    </source>
</evidence>
<dbReference type="PANTHER" id="PTHR42829:SF2">
    <property type="entry name" value="NADH-UBIQUINONE OXIDOREDUCTASE CHAIN 5"/>
    <property type="match status" value="1"/>
</dbReference>
<dbReference type="GO" id="GO:0042773">
    <property type="term" value="P:ATP synthesis coupled electron transport"/>
    <property type="evidence" value="ECO:0007669"/>
    <property type="project" value="InterPro"/>
</dbReference>
<dbReference type="eggNOG" id="KOG4668">
    <property type="taxonomic scope" value="Eukaryota"/>
</dbReference>
<proteinExistence type="predicted"/>
<evidence type="ECO:0000256" key="5">
    <source>
        <dbReference type="SAM" id="Phobius"/>
    </source>
</evidence>
<feature type="transmembrane region" description="Helical" evidence="5">
    <location>
        <begin position="125"/>
        <end position="147"/>
    </location>
</feature>
<evidence type="ECO:0000256" key="4">
    <source>
        <dbReference type="ARBA" id="ARBA00023136"/>
    </source>
</evidence>
<feature type="transmembrane region" description="Helical" evidence="5">
    <location>
        <begin position="153"/>
        <end position="171"/>
    </location>
</feature>
<dbReference type="PANTHER" id="PTHR42829">
    <property type="entry name" value="NADH-UBIQUINONE OXIDOREDUCTASE CHAIN 5"/>
    <property type="match status" value="1"/>
</dbReference>
<organism evidence="7 8">
    <name type="scientific">Agaricus bisporus var. burnettii (strain JB137-S8 / ATCC MYA-4627 / FGSC 10392)</name>
    <name type="common">White button mushroom</name>
    <dbReference type="NCBI Taxonomy" id="597362"/>
    <lineage>
        <taxon>Eukaryota</taxon>
        <taxon>Fungi</taxon>
        <taxon>Dikarya</taxon>
        <taxon>Basidiomycota</taxon>
        <taxon>Agaricomycotina</taxon>
        <taxon>Agaricomycetes</taxon>
        <taxon>Agaricomycetidae</taxon>
        <taxon>Agaricales</taxon>
        <taxon>Agaricineae</taxon>
        <taxon>Agaricaceae</taxon>
        <taxon>Agaricus</taxon>
    </lineage>
</organism>
<name>K5WH00_AGABU</name>
<accession>K5WH00</accession>
<feature type="transmembrane region" description="Helical" evidence="5">
    <location>
        <begin position="34"/>
        <end position="53"/>
    </location>
</feature>
<sequence>IGVVSYLLINFYFTRIQANKAAILAFTMNRGGDMLMSIGFFAIFALFGTFNYSQIFTLVPYMNELAISIIALLLLGGALAKSANIPLHSWLPGSMDALLHAATLVTAGIYLLLRSSPLLEYSPDALLVIVIIGSSTAFFAGTCGLLGNDLKRIIAFSTISQLGYMMMAIGLSQYNVALMHTVNHAFFV</sequence>
<feature type="transmembrane region" description="Helical" evidence="5">
    <location>
        <begin position="65"/>
        <end position="85"/>
    </location>
</feature>
<keyword evidence="4 5" id="KW-0472">Membrane</keyword>
<dbReference type="HOGENOM" id="CLU_007100_5_2_1"/>
<dbReference type="Pfam" id="PF00361">
    <property type="entry name" value="Proton_antipo_M"/>
    <property type="match status" value="1"/>
</dbReference>
<protein>
    <recommendedName>
        <fullName evidence="6">NADH:quinone oxidoreductase/Mrp antiporter transmembrane domain-containing protein</fullName>
    </recommendedName>
</protein>
<dbReference type="Proteomes" id="UP000008493">
    <property type="component" value="Unassembled WGS sequence"/>
</dbReference>
<keyword evidence="2 5" id="KW-0812">Transmembrane</keyword>
<dbReference type="EMBL" id="JH971442">
    <property type="protein sequence ID" value="EKM74541.1"/>
    <property type="molecule type" value="Genomic_DNA"/>
</dbReference>
<reference evidence="8" key="1">
    <citation type="journal article" date="2012" name="Proc. Natl. Acad. Sci. U.S.A.">
        <title>Genome sequence of the button mushroom Agaricus bisporus reveals mechanisms governing adaptation to a humic-rich ecological niche.</title>
        <authorList>
            <person name="Morin E."/>
            <person name="Kohler A."/>
            <person name="Baker A.R."/>
            <person name="Foulongne-Oriol M."/>
            <person name="Lombard V."/>
            <person name="Nagy L.G."/>
            <person name="Ohm R.A."/>
            <person name="Patyshakuliyeva A."/>
            <person name="Brun A."/>
            <person name="Aerts A.L."/>
            <person name="Bailey A.M."/>
            <person name="Billette C."/>
            <person name="Coutinho P.M."/>
            <person name="Deakin G."/>
            <person name="Doddapaneni H."/>
            <person name="Floudas D."/>
            <person name="Grimwood J."/>
            <person name="Hilden K."/>
            <person name="Kuees U."/>
            <person name="LaButti K.M."/>
            <person name="Lapidus A."/>
            <person name="Lindquist E.A."/>
            <person name="Lucas S.M."/>
            <person name="Murat C."/>
            <person name="Riley R.W."/>
            <person name="Salamov A.A."/>
            <person name="Schmutz J."/>
            <person name="Subramanian V."/>
            <person name="Woesten H.A.B."/>
            <person name="Xu J."/>
            <person name="Eastwood D.C."/>
            <person name="Foster G.D."/>
            <person name="Sonnenberg A.S."/>
            <person name="Cullen D."/>
            <person name="de Vries R.P."/>
            <person name="Lundell T."/>
            <person name="Hibbett D.S."/>
            <person name="Henrissat B."/>
            <person name="Burton K.S."/>
            <person name="Kerrigan R.W."/>
            <person name="Challen M.P."/>
            <person name="Grigoriev I.V."/>
            <person name="Martin F."/>
        </authorList>
    </citation>
    <scope>NUCLEOTIDE SEQUENCE [LARGE SCALE GENOMIC DNA]</scope>
    <source>
        <strain evidence="8">JB137-S8 / ATCC MYA-4627 / FGSC 10392</strain>
    </source>
</reference>
<dbReference type="InParanoid" id="K5WH00"/>
<dbReference type="InterPro" id="IPR001750">
    <property type="entry name" value="ND/Mrp_TM"/>
</dbReference>
<feature type="domain" description="NADH:quinone oxidoreductase/Mrp antiporter transmembrane" evidence="6">
    <location>
        <begin position="2"/>
        <end position="187"/>
    </location>
</feature>
<feature type="non-terminal residue" evidence="7">
    <location>
        <position position="188"/>
    </location>
</feature>
<dbReference type="GO" id="GO:0016020">
    <property type="term" value="C:membrane"/>
    <property type="evidence" value="ECO:0007669"/>
    <property type="project" value="UniProtKB-SubCell"/>
</dbReference>
<dbReference type="GO" id="GO:0015990">
    <property type="term" value="P:electron transport coupled proton transport"/>
    <property type="evidence" value="ECO:0007669"/>
    <property type="project" value="TreeGrafter"/>
</dbReference>
<comment type="subcellular location">
    <subcellularLocation>
        <location evidence="1">Membrane</location>
        <topology evidence="1">Multi-pass membrane protein</topology>
    </subcellularLocation>
</comment>
<dbReference type="KEGG" id="abp:AGABI1DRAFT47785"/>
<evidence type="ECO:0000313" key="8">
    <source>
        <dbReference type="Proteomes" id="UP000008493"/>
    </source>
</evidence>
<evidence type="ECO:0000256" key="2">
    <source>
        <dbReference type="ARBA" id="ARBA00022692"/>
    </source>
</evidence>
<evidence type="ECO:0000256" key="3">
    <source>
        <dbReference type="ARBA" id="ARBA00022989"/>
    </source>
</evidence>
<dbReference type="GeneID" id="18829726"/>